<feature type="transmembrane region" description="Helical" evidence="1">
    <location>
        <begin position="91"/>
        <end position="116"/>
    </location>
</feature>
<proteinExistence type="predicted"/>
<accession>A0A369M529</accession>
<dbReference type="InterPro" id="IPR050469">
    <property type="entry name" value="Diguanylate_Cyclase"/>
</dbReference>
<feature type="transmembrane region" description="Helical" evidence="1">
    <location>
        <begin position="196"/>
        <end position="216"/>
    </location>
</feature>
<dbReference type="PANTHER" id="PTHR45138:SF24">
    <property type="entry name" value="DIGUANYLATE CYCLASE DGCC-RELATED"/>
    <property type="match status" value="1"/>
</dbReference>
<dbReference type="InterPro" id="IPR000160">
    <property type="entry name" value="GGDEF_dom"/>
</dbReference>
<feature type="transmembrane region" description="Helical" evidence="1">
    <location>
        <begin position="6"/>
        <end position="25"/>
    </location>
</feature>
<comment type="caution">
    <text evidence="3">The sequence shown here is derived from an EMBL/GenBank/DDBJ whole genome shotgun (WGS) entry which is preliminary data.</text>
</comment>
<dbReference type="SUPFAM" id="SSF55073">
    <property type="entry name" value="Nucleotide cyclase"/>
    <property type="match status" value="1"/>
</dbReference>
<dbReference type="PROSITE" id="PS50887">
    <property type="entry name" value="GGDEF"/>
    <property type="match status" value="1"/>
</dbReference>
<keyword evidence="1" id="KW-1133">Transmembrane helix</keyword>
<dbReference type="PANTHER" id="PTHR45138">
    <property type="entry name" value="REGULATORY COMPONENTS OF SENSORY TRANSDUCTION SYSTEM"/>
    <property type="match status" value="1"/>
</dbReference>
<name>A0A369M529_9ACTN</name>
<dbReference type="GO" id="GO:0043709">
    <property type="term" value="P:cell adhesion involved in single-species biofilm formation"/>
    <property type="evidence" value="ECO:0007669"/>
    <property type="project" value="TreeGrafter"/>
</dbReference>
<dbReference type="Proteomes" id="UP000254000">
    <property type="component" value="Unassembled WGS sequence"/>
</dbReference>
<dbReference type="NCBIfam" id="TIGR00254">
    <property type="entry name" value="GGDEF"/>
    <property type="match status" value="1"/>
</dbReference>
<keyword evidence="4" id="KW-1185">Reference proteome</keyword>
<dbReference type="Pfam" id="PF00990">
    <property type="entry name" value="GGDEF"/>
    <property type="match status" value="1"/>
</dbReference>
<keyword evidence="1" id="KW-0812">Transmembrane</keyword>
<dbReference type="AlphaFoldDB" id="A0A369M529"/>
<dbReference type="RefSeq" id="WP_114568616.1">
    <property type="nucleotide sequence ID" value="NZ_CABMMS010000003.1"/>
</dbReference>
<reference evidence="3 4" key="1">
    <citation type="journal article" date="2018" name="Elife">
        <title>Discovery and characterization of a prevalent human gut bacterial enzyme sufficient for the inactivation of a family of plant toxins.</title>
        <authorList>
            <person name="Koppel N."/>
            <person name="Bisanz J.E."/>
            <person name="Pandelia M.E."/>
            <person name="Turnbaugh P.J."/>
            <person name="Balskus E.P."/>
        </authorList>
    </citation>
    <scope>NUCLEOTIDE SEQUENCE [LARGE SCALE GENOMIC DNA]</scope>
    <source>
        <strain evidence="3 4">3C</strain>
    </source>
</reference>
<organism evidence="3 4">
    <name type="scientific">Gordonibacter pamelaeae</name>
    <dbReference type="NCBI Taxonomy" id="471189"/>
    <lineage>
        <taxon>Bacteria</taxon>
        <taxon>Bacillati</taxon>
        <taxon>Actinomycetota</taxon>
        <taxon>Coriobacteriia</taxon>
        <taxon>Eggerthellales</taxon>
        <taxon>Eggerthellaceae</taxon>
        <taxon>Gordonibacter</taxon>
    </lineage>
</organism>
<dbReference type="SMART" id="SM00267">
    <property type="entry name" value="GGDEF"/>
    <property type="match status" value="1"/>
</dbReference>
<sequence length="395" mass="41330">MAAPAAIAATVVLAVCAALAGWGLVRRLGIGGDGRRFPPVLLAVLLAAWGSAASLAAVPLVVLCAGAWAAFALAFCLASGRAAHGLFAANLVFSCFAVSVLLVFSAASILVGGMPWQVVEDDSLRPAVLAAGLALFCGAALAFRGLLDRFPLDAEGGRSYAALFWFGWFSLAYILFDALPSLFRLDVPLLSEFLGASMLLLGVSVAAFVVATSLLGRDAHVEEEYLALMERRERQEARLGQLRDQASRDALTGLRTVEDLLEHGRPFAVAYLDMNGLKAVNDTFGHEAGDACLVRLADALRSSFPGRAALCRMSGDEFLVVLPEGDEREVGRHAGEALEVLAAQPVEGVGAVSFSFGTAASGCEGESAAALVARADRAMYQSKRAYHGRVSGGAR</sequence>
<evidence type="ECO:0000313" key="4">
    <source>
        <dbReference type="Proteomes" id="UP000254000"/>
    </source>
</evidence>
<dbReference type="GO" id="GO:0052621">
    <property type="term" value="F:diguanylate cyclase activity"/>
    <property type="evidence" value="ECO:0007669"/>
    <property type="project" value="TreeGrafter"/>
</dbReference>
<feature type="transmembrane region" description="Helical" evidence="1">
    <location>
        <begin position="60"/>
        <end position="79"/>
    </location>
</feature>
<evidence type="ECO:0000256" key="1">
    <source>
        <dbReference type="SAM" id="Phobius"/>
    </source>
</evidence>
<protein>
    <recommendedName>
        <fullName evidence="2">GGDEF domain-containing protein</fullName>
    </recommendedName>
</protein>
<gene>
    <name evidence="3" type="ORF">C1877_05415</name>
</gene>
<feature type="transmembrane region" description="Helical" evidence="1">
    <location>
        <begin position="128"/>
        <end position="147"/>
    </location>
</feature>
<dbReference type="InterPro" id="IPR029787">
    <property type="entry name" value="Nucleotide_cyclase"/>
</dbReference>
<dbReference type="GO" id="GO:1902201">
    <property type="term" value="P:negative regulation of bacterial-type flagellum-dependent cell motility"/>
    <property type="evidence" value="ECO:0007669"/>
    <property type="project" value="TreeGrafter"/>
</dbReference>
<dbReference type="EMBL" id="PPTS01000003">
    <property type="protein sequence ID" value="RDB65575.1"/>
    <property type="molecule type" value="Genomic_DNA"/>
</dbReference>
<dbReference type="CDD" id="cd01949">
    <property type="entry name" value="GGDEF"/>
    <property type="match status" value="1"/>
</dbReference>
<dbReference type="GeneID" id="78359148"/>
<evidence type="ECO:0000259" key="2">
    <source>
        <dbReference type="PROSITE" id="PS50887"/>
    </source>
</evidence>
<feature type="transmembrane region" description="Helical" evidence="1">
    <location>
        <begin position="159"/>
        <end position="176"/>
    </location>
</feature>
<evidence type="ECO:0000313" key="3">
    <source>
        <dbReference type="EMBL" id="RDB65575.1"/>
    </source>
</evidence>
<dbReference type="GO" id="GO:0005886">
    <property type="term" value="C:plasma membrane"/>
    <property type="evidence" value="ECO:0007669"/>
    <property type="project" value="TreeGrafter"/>
</dbReference>
<dbReference type="InterPro" id="IPR043128">
    <property type="entry name" value="Rev_trsase/Diguanyl_cyclase"/>
</dbReference>
<feature type="domain" description="GGDEF" evidence="2">
    <location>
        <begin position="265"/>
        <end position="395"/>
    </location>
</feature>
<keyword evidence="1" id="KW-0472">Membrane</keyword>
<feature type="transmembrane region" description="Helical" evidence="1">
    <location>
        <begin position="37"/>
        <end position="54"/>
    </location>
</feature>
<dbReference type="Gene3D" id="3.30.70.270">
    <property type="match status" value="1"/>
</dbReference>
<dbReference type="OrthoDB" id="23692at2"/>